<name>A0A4U9RFU9_HATHI</name>
<dbReference type="SMART" id="SM00278">
    <property type="entry name" value="HhH1"/>
    <property type="match status" value="2"/>
</dbReference>
<protein>
    <submittedName>
        <fullName evidence="4">DNA-binding competence protein</fullName>
    </submittedName>
</protein>
<reference evidence="4 5" key="1">
    <citation type="submission" date="2019-05" db="EMBL/GenBank/DDBJ databases">
        <authorList>
            <consortium name="Pathogen Informatics"/>
        </authorList>
    </citation>
    <scope>NUCLEOTIDE SEQUENCE [LARGE SCALE GENOMIC DNA]</scope>
    <source>
        <strain evidence="4 5">NCTC503</strain>
    </source>
</reference>
<dbReference type="PANTHER" id="PTHR21180">
    <property type="entry name" value="ENDONUCLEASE/EXONUCLEASE/PHOSPHATASE FAMILY DOMAIN-CONTAINING PROTEIN 1"/>
    <property type="match status" value="1"/>
</dbReference>
<evidence type="ECO:0000256" key="2">
    <source>
        <dbReference type="SAM" id="Phobius"/>
    </source>
</evidence>
<dbReference type="GO" id="GO:0015628">
    <property type="term" value="P:protein secretion by the type II secretion system"/>
    <property type="evidence" value="ECO:0007669"/>
    <property type="project" value="TreeGrafter"/>
</dbReference>
<evidence type="ECO:0000256" key="1">
    <source>
        <dbReference type="SAM" id="MobiDB-lite"/>
    </source>
</evidence>
<accession>A0A4U9RFU9</accession>
<dbReference type="Pfam" id="PF10531">
    <property type="entry name" value="SLBB"/>
    <property type="match status" value="1"/>
</dbReference>
<keyword evidence="4" id="KW-0238">DNA-binding</keyword>
<feature type="domain" description="Helix-hairpin-helix DNA-binding motif class 1" evidence="3">
    <location>
        <begin position="195"/>
        <end position="214"/>
    </location>
</feature>
<dbReference type="OrthoDB" id="9790239at2"/>
<dbReference type="SUPFAM" id="SSF47781">
    <property type="entry name" value="RuvA domain 2-like"/>
    <property type="match status" value="1"/>
</dbReference>
<organism evidence="4 5">
    <name type="scientific">Hathewaya histolytica</name>
    <name type="common">Clostridium histolyticum</name>
    <dbReference type="NCBI Taxonomy" id="1498"/>
    <lineage>
        <taxon>Bacteria</taxon>
        <taxon>Bacillati</taxon>
        <taxon>Bacillota</taxon>
        <taxon>Clostridia</taxon>
        <taxon>Eubacteriales</taxon>
        <taxon>Clostridiaceae</taxon>
        <taxon>Hathewaya</taxon>
    </lineage>
</organism>
<evidence type="ECO:0000313" key="5">
    <source>
        <dbReference type="Proteomes" id="UP000308489"/>
    </source>
</evidence>
<dbReference type="InterPro" id="IPR019554">
    <property type="entry name" value="Soluble_ligand-bd"/>
</dbReference>
<sequence>MKNKEKIFGSIGILLICVILFIGGYFINNNKNNQYKDIFDDYDMEKTETVYKSKNPKDIKQNKNNKDNHKDGSEEVSNHKGEEVKGDEDSTIKVDIKGAVKKPGIYTLSAESRISDIVNMAGGFLQEAELIKVNLSKRLQDEDLIYIPKKGENIDPSIEAALTQGIDNKANKENSHKANAKDKSEKININKASVEELKTLPGIGETRANSIIQYREEKGGFKSADELKNISGIGDKTLDKFIHKVDIK</sequence>
<evidence type="ECO:0000313" key="4">
    <source>
        <dbReference type="EMBL" id="VTQ90772.1"/>
    </source>
</evidence>
<feature type="region of interest" description="Disordered" evidence="1">
    <location>
        <begin position="52"/>
        <end position="89"/>
    </location>
</feature>
<dbReference type="RefSeq" id="WP_138210296.1">
    <property type="nucleotide sequence ID" value="NZ_CBCRUQ010000005.1"/>
</dbReference>
<evidence type="ECO:0000259" key="3">
    <source>
        <dbReference type="SMART" id="SM00278"/>
    </source>
</evidence>
<feature type="domain" description="Helix-hairpin-helix DNA-binding motif class 1" evidence="3">
    <location>
        <begin position="225"/>
        <end position="244"/>
    </location>
</feature>
<dbReference type="AlphaFoldDB" id="A0A4U9RFU9"/>
<dbReference type="InterPro" id="IPR010994">
    <property type="entry name" value="RuvA_2-like"/>
</dbReference>
<dbReference type="Gene3D" id="3.10.560.10">
    <property type="entry name" value="Outer membrane lipoprotein wza domain like"/>
    <property type="match status" value="1"/>
</dbReference>
<keyword evidence="2" id="KW-0472">Membrane</keyword>
<dbReference type="InterPro" id="IPR004509">
    <property type="entry name" value="Competence_ComEA_HhH"/>
</dbReference>
<dbReference type="InterPro" id="IPR003583">
    <property type="entry name" value="Hlx-hairpin-Hlx_DNA-bd_motif"/>
</dbReference>
<proteinExistence type="predicted"/>
<keyword evidence="2" id="KW-1133">Transmembrane helix</keyword>
<gene>
    <name evidence="4" type="primary">comEA</name>
    <name evidence="4" type="ORF">NCTC503_01668</name>
</gene>
<dbReference type="Gene3D" id="1.10.150.280">
    <property type="entry name" value="AF1531-like domain"/>
    <property type="match status" value="1"/>
</dbReference>
<dbReference type="GO" id="GO:0006281">
    <property type="term" value="P:DNA repair"/>
    <property type="evidence" value="ECO:0007669"/>
    <property type="project" value="InterPro"/>
</dbReference>
<feature type="transmembrane region" description="Helical" evidence="2">
    <location>
        <begin position="7"/>
        <end position="27"/>
    </location>
</feature>
<dbReference type="GO" id="GO:0003677">
    <property type="term" value="F:DNA binding"/>
    <property type="evidence" value="ECO:0007669"/>
    <property type="project" value="UniProtKB-KW"/>
</dbReference>
<dbReference type="Proteomes" id="UP000308489">
    <property type="component" value="Chromosome 1"/>
</dbReference>
<dbReference type="GO" id="GO:0015627">
    <property type="term" value="C:type II protein secretion system complex"/>
    <property type="evidence" value="ECO:0007669"/>
    <property type="project" value="TreeGrafter"/>
</dbReference>
<dbReference type="InterPro" id="IPR051675">
    <property type="entry name" value="Endo/Exo/Phosphatase_dom_1"/>
</dbReference>
<dbReference type="KEGG" id="hhw:NCTC503_01668"/>
<dbReference type="EMBL" id="LR590481">
    <property type="protein sequence ID" value="VTQ90772.1"/>
    <property type="molecule type" value="Genomic_DNA"/>
</dbReference>
<dbReference type="PANTHER" id="PTHR21180:SF32">
    <property type="entry name" value="ENDONUCLEASE_EXONUCLEASE_PHOSPHATASE FAMILY DOMAIN-CONTAINING PROTEIN 1"/>
    <property type="match status" value="1"/>
</dbReference>
<dbReference type="NCBIfam" id="TIGR00426">
    <property type="entry name" value="competence protein ComEA helix-hairpin-helix repeat region"/>
    <property type="match status" value="1"/>
</dbReference>
<keyword evidence="2" id="KW-0812">Transmembrane</keyword>
<dbReference type="Pfam" id="PF12836">
    <property type="entry name" value="HHH_3"/>
    <property type="match status" value="1"/>
</dbReference>
<keyword evidence="5" id="KW-1185">Reference proteome</keyword>